<evidence type="ECO:0000256" key="3">
    <source>
        <dbReference type="ARBA" id="ARBA00023125"/>
    </source>
</evidence>
<dbReference type="PRINTS" id="PR00036">
    <property type="entry name" value="HTHLACI"/>
</dbReference>
<dbReference type="GO" id="GO:0003677">
    <property type="term" value="F:DNA binding"/>
    <property type="evidence" value="ECO:0007669"/>
    <property type="project" value="UniProtKB-KW"/>
</dbReference>
<evidence type="ECO:0000259" key="5">
    <source>
        <dbReference type="PROSITE" id="PS50932"/>
    </source>
</evidence>
<dbReference type="Pfam" id="PF00356">
    <property type="entry name" value="LacI"/>
    <property type="match status" value="1"/>
</dbReference>
<dbReference type="PANTHER" id="PTHR30146">
    <property type="entry name" value="LACI-RELATED TRANSCRIPTIONAL REPRESSOR"/>
    <property type="match status" value="1"/>
</dbReference>
<name>A0ABV9EZ95_9SPHN</name>
<dbReference type="Gene3D" id="1.10.260.40">
    <property type="entry name" value="lambda repressor-like DNA-binding domains"/>
    <property type="match status" value="1"/>
</dbReference>
<dbReference type="Gene3D" id="3.40.50.2300">
    <property type="match status" value="2"/>
</dbReference>
<evidence type="ECO:0000256" key="2">
    <source>
        <dbReference type="ARBA" id="ARBA00023015"/>
    </source>
</evidence>
<protein>
    <submittedName>
        <fullName evidence="6">LacI family DNA-binding transcriptional regulator</fullName>
    </submittedName>
</protein>
<dbReference type="EMBL" id="JBHSFZ010000008">
    <property type="protein sequence ID" value="MFC4593947.1"/>
    <property type="molecule type" value="Genomic_DNA"/>
</dbReference>
<dbReference type="InterPro" id="IPR028082">
    <property type="entry name" value="Peripla_BP_I"/>
</dbReference>
<evidence type="ECO:0000313" key="7">
    <source>
        <dbReference type="Proteomes" id="UP001595957"/>
    </source>
</evidence>
<keyword evidence="4" id="KW-0804">Transcription</keyword>
<reference evidence="7" key="1">
    <citation type="journal article" date="2019" name="Int. J. Syst. Evol. Microbiol.">
        <title>The Global Catalogue of Microorganisms (GCM) 10K type strain sequencing project: providing services to taxonomists for standard genome sequencing and annotation.</title>
        <authorList>
            <consortium name="The Broad Institute Genomics Platform"/>
            <consortium name="The Broad Institute Genome Sequencing Center for Infectious Disease"/>
            <person name="Wu L."/>
            <person name="Ma J."/>
        </authorList>
    </citation>
    <scope>NUCLEOTIDE SEQUENCE [LARGE SCALE GENOMIC DNA]</scope>
    <source>
        <strain evidence="7">NBRC 103632</strain>
    </source>
</reference>
<dbReference type="RefSeq" id="WP_380803435.1">
    <property type="nucleotide sequence ID" value="NZ_JBHSFZ010000008.1"/>
</dbReference>
<dbReference type="SUPFAM" id="SSF53822">
    <property type="entry name" value="Periplasmic binding protein-like I"/>
    <property type="match status" value="1"/>
</dbReference>
<gene>
    <name evidence="6" type="ORF">ACFO3E_07040</name>
</gene>
<keyword evidence="1" id="KW-0678">Repressor</keyword>
<dbReference type="InterPro" id="IPR010982">
    <property type="entry name" value="Lambda_DNA-bd_dom_sf"/>
</dbReference>
<dbReference type="CDD" id="cd01392">
    <property type="entry name" value="HTH_LacI"/>
    <property type="match status" value="1"/>
</dbReference>
<organism evidence="6 7">
    <name type="scientific">Sphingobium tyrosinilyticum</name>
    <dbReference type="NCBI Taxonomy" id="2715436"/>
    <lineage>
        <taxon>Bacteria</taxon>
        <taxon>Pseudomonadati</taxon>
        <taxon>Pseudomonadota</taxon>
        <taxon>Alphaproteobacteria</taxon>
        <taxon>Sphingomonadales</taxon>
        <taxon>Sphingomonadaceae</taxon>
        <taxon>Sphingobium</taxon>
    </lineage>
</organism>
<dbReference type="PROSITE" id="PS00356">
    <property type="entry name" value="HTH_LACI_1"/>
    <property type="match status" value="1"/>
</dbReference>
<dbReference type="PANTHER" id="PTHR30146:SF151">
    <property type="entry name" value="HTH-TYPE TRANSCRIPTIONAL REPRESSOR CYTR"/>
    <property type="match status" value="1"/>
</dbReference>
<accession>A0ABV9EZ95</accession>
<dbReference type="Proteomes" id="UP001595957">
    <property type="component" value="Unassembled WGS sequence"/>
</dbReference>
<dbReference type="InterPro" id="IPR000843">
    <property type="entry name" value="HTH_LacI"/>
</dbReference>
<dbReference type="InterPro" id="IPR046335">
    <property type="entry name" value="LacI/GalR-like_sensor"/>
</dbReference>
<keyword evidence="2" id="KW-0805">Transcription regulation</keyword>
<sequence length="360" mass="39234">MLASGMDRDKRWESISKRRRMTTIRDVAASAGVSSATVSRVLKRPELVTSKTRENVLSAIERLGYAPNAVAASLRTSRTGKIIVSVPDISNPFFSAVIKGVEEAAQESGFSVLLGDTHGLRERENQYAEMLQRREADGLIFLGHRLPDVLAHRIARDGPLAPVVNGCEFSPSLGVSSAHIDNAAAARAAMDTLYDLDHERIGVITGSLESPLSRDRLAGVRLAAERRGLIGKLTTAVGDFSIASGEARAAELLSRSERPTAIFCFSDEMAIGALAALRRLGLDCPRDISVFGFDDIPMARYAFPPLTTIRQPMAEIGRRTVKLMIDILEGRQHQVASVTLRHRLIVRHSVARNDKARMCG</sequence>
<dbReference type="SUPFAM" id="SSF47413">
    <property type="entry name" value="lambda repressor-like DNA-binding domains"/>
    <property type="match status" value="1"/>
</dbReference>
<proteinExistence type="predicted"/>
<dbReference type="CDD" id="cd06284">
    <property type="entry name" value="PBP1_LacI-like"/>
    <property type="match status" value="1"/>
</dbReference>
<evidence type="ECO:0000256" key="1">
    <source>
        <dbReference type="ARBA" id="ARBA00022491"/>
    </source>
</evidence>
<dbReference type="SMART" id="SM00354">
    <property type="entry name" value="HTH_LACI"/>
    <property type="match status" value="1"/>
</dbReference>
<dbReference type="PROSITE" id="PS50932">
    <property type="entry name" value="HTH_LACI_2"/>
    <property type="match status" value="1"/>
</dbReference>
<keyword evidence="3 6" id="KW-0238">DNA-binding</keyword>
<evidence type="ECO:0000256" key="4">
    <source>
        <dbReference type="ARBA" id="ARBA00023163"/>
    </source>
</evidence>
<feature type="domain" description="HTH lacI-type" evidence="5">
    <location>
        <begin position="22"/>
        <end position="76"/>
    </location>
</feature>
<keyword evidence="7" id="KW-1185">Reference proteome</keyword>
<comment type="caution">
    <text evidence="6">The sequence shown here is derived from an EMBL/GenBank/DDBJ whole genome shotgun (WGS) entry which is preliminary data.</text>
</comment>
<dbReference type="Pfam" id="PF13377">
    <property type="entry name" value="Peripla_BP_3"/>
    <property type="match status" value="1"/>
</dbReference>
<evidence type="ECO:0000313" key="6">
    <source>
        <dbReference type="EMBL" id="MFC4593947.1"/>
    </source>
</evidence>